<dbReference type="AlphaFoldDB" id="A0A1M7SHM3"/>
<dbReference type="Gene3D" id="3.20.20.70">
    <property type="entry name" value="Aldolase class I"/>
    <property type="match status" value="1"/>
</dbReference>
<gene>
    <name evidence="9" type="primary">trpF</name>
    <name evidence="11" type="ORF">SAMN02745193_01720</name>
</gene>
<dbReference type="InterPro" id="IPR001240">
    <property type="entry name" value="PRAI_dom"/>
</dbReference>
<evidence type="ECO:0000256" key="5">
    <source>
        <dbReference type="ARBA" id="ARBA00022605"/>
    </source>
</evidence>
<dbReference type="EMBL" id="FRDF01000009">
    <property type="protein sequence ID" value="SHN57985.1"/>
    <property type="molecule type" value="Genomic_DNA"/>
</dbReference>
<feature type="domain" description="N-(5'phosphoribosyl) anthranilate isomerase (PRAI)" evidence="10">
    <location>
        <begin position="6"/>
        <end position="206"/>
    </location>
</feature>
<name>A0A1M7SHM3_9SPHN</name>
<sequence length="211" mass="22104">MPSTLVKICGLSTAETLTAAVRAGADYVGLVHFEKSPRHLSLTEAARLRQLVPPQVKVVVLVVNPSPATLAEALREVRPDVVQFHGQETPEALARFRSDTGVEAWRAMGVRDAESLAEAARFHRAADLLLFDAPASGLPGGNGTRFDWSLLGAYKSPTPWGLAGGLTPANVADAIRLTGAPLVDTSSGVESAPGVKDVDKIAAFCKAAQSA</sequence>
<keyword evidence="8 9" id="KW-0413">Isomerase</keyword>
<dbReference type="CDD" id="cd00405">
    <property type="entry name" value="PRAI"/>
    <property type="match status" value="1"/>
</dbReference>
<dbReference type="OrthoDB" id="9796196at2"/>
<dbReference type="Pfam" id="PF00697">
    <property type="entry name" value="PRAI"/>
    <property type="match status" value="1"/>
</dbReference>
<dbReference type="GO" id="GO:0004640">
    <property type="term" value="F:phosphoribosylanthranilate isomerase activity"/>
    <property type="evidence" value="ECO:0007669"/>
    <property type="project" value="UniProtKB-UniRule"/>
</dbReference>
<keyword evidence="12" id="KW-1185">Reference proteome</keyword>
<reference evidence="12" key="1">
    <citation type="submission" date="2016-12" db="EMBL/GenBank/DDBJ databases">
        <authorList>
            <person name="Varghese N."/>
            <person name="Submissions S."/>
        </authorList>
    </citation>
    <scope>NUCLEOTIDE SEQUENCE [LARGE SCALE GENOMIC DNA]</scope>
    <source>
        <strain evidence="12">DSM 11032</strain>
    </source>
</reference>
<keyword evidence="5 9" id="KW-0028">Amino-acid biosynthesis</keyword>
<dbReference type="PANTHER" id="PTHR42894">
    <property type="entry name" value="N-(5'-PHOSPHORIBOSYL)ANTHRANILATE ISOMERASE"/>
    <property type="match status" value="1"/>
</dbReference>
<dbReference type="InterPro" id="IPR013785">
    <property type="entry name" value="Aldolase_TIM"/>
</dbReference>
<evidence type="ECO:0000256" key="7">
    <source>
        <dbReference type="ARBA" id="ARBA00023141"/>
    </source>
</evidence>
<dbReference type="STRING" id="198312.SAMN02745193_01720"/>
<accession>A0A1M7SHM3</accession>
<dbReference type="PANTHER" id="PTHR42894:SF1">
    <property type="entry name" value="N-(5'-PHOSPHORIBOSYL)ANTHRANILATE ISOMERASE"/>
    <property type="match status" value="1"/>
</dbReference>
<evidence type="ECO:0000256" key="9">
    <source>
        <dbReference type="HAMAP-Rule" id="MF_00135"/>
    </source>
</evidence>
<evidence type="ECO:0000256" key="6">
    <source>
        <dbReference type="ARBA" id="ARBA00022822"/>
    </source>
</evidence>
<dbReference type="InterPro" id="IPR044643">
    <property type="entry name" value="TrpF_fam"/>
</dbReference>
<evidence type="ECO:0000256" key="8">
    <source>
        <dbReference type="ARBA" id="ARBA00023235"/>
    </source>
</evidence>
<organism evidence="11 12">
    <name type="scientific">Erythrobacter sanguineus</name>
    <dbReference type="NCBI Taxonomy" id="198312"/>
    <lineage>
        <taxon>Bacteria</taxon>
        <taxon>Pseudomonadati</taxon>
        <taxon>Pseudomonadota</taxon>
        <taxon>Alphaproteobacteria</taxon>
        <taxon>Sphingomonadales</taxon>
        <taxon>Erythrobacteraceae</taxon>
        <taxon>Erythrobacter/Porphyrobacter group</taxon>
        <taxon>Erythrobacter</taxon>
    </lineage>
</organism>
<comment type="catalytic activity">
    <reaction evidence="1 9">
        <text>N-(5-phospho-beta-D-ribosyl)anthranilate = 1-(2-carboxyphenylamino)-1-deoxy-D-ribulose 5-phosphate</text>
        <dbReference type="Rhea" id="RHEA:21540"/>
        <dbReference type="ChEBI" id="CHEBI:18277"/>
        <dbReference type="ChEBI" id="CHEBI:58613"/>
        <dbReference type="EC" id="5.3.1.24"/>
    </reaction>
</comment>
<dbReference type="NCBIfam" id="NF002295">
    <property type="entry name" value="PRK01222.1-1"/>
    <property type="match status" value="1"/>
</dbReference>
<evidence type="ECO:0000256" key="2">
    <source>
        <dbReference type="ARBA" id="ARBA00004664"/>
    </source>
</evidence>
<evidence type="ECO:0000313" key="12">
    <source>
        <dbReference type="Proteomes" id="UP000184391"/>
    </source>
</evidence>
<protein>
    <recommendedName>
        <fullName evidence="4 9">N-(5'-phosphoribosyl)anthranilate isomerase</fullName>
        <shortName evidence="9">PRAI</shortName>
        <ecNumber evidence="3 9">5.3.1.24</ecNumber>
    </recommendedName>
</protein>
<evidence type="ECO:0000259" key="10">
    <source>
        <dbReference type="Pfam" id="PF00697"/>
    </source>
</evidence>
<dbReference type="UniPathway" id="UPA00035">
    <property type="reaction ID" value="UER00042"/>
</dbReference>
<proteinExistence type="inferred from homology"/>
<comment type="pathway">
    <text evidence="2 9">Amino-acid biosynthesis; L-tryptophan biosynthesis; L-tryptophan from chorismate: step 3/5.</text>
</comment>
<dbReference type="Proteomes" id="UP000184391">
    <property type="component" value="Unassembled WGS sequence"/>
</dbReference>
<comment type="similarity">
    <text evidence="9">Belongs to the TrpF family.</text>
</comment>
<dbReference type="InterPro" id="IPR011060">
    <property type="entry name" value="RibuloseP-bd_barrel"/>
</dbReference>
<dbReference type="SUPFAM" id="SSF51366">
    <property type="entry name" value="Ribulose-phoshate binding barrel"/>
    <property type="match status" value="1"/>
</dbReference>
<dbReference type="GO" id="GO:0000162">
    <property type="term" value="P:L-tryptophan biosynthetic process"/>
    <property type="evidence" value="ECO:0007669"/>
    <property type="project" value="UniProtKB-UniRule"/>
</dbReference>
<evidence type="ECO:0000313" key="11">
    <source>
        <dbReference type="EMBL" id="SHN57985.1"/>
    </source>
</evidence>
<keyword evidence="6 9" id="KW-0822">Tryptophan biosynthesis</keyword>
<dbReference type="HAMAP" id="MF_00135">
    <property type="entry name" value="PRAI"/>
    <property type="match status" value="1"/>
</dbReference>
<evidence type="ECO:0000256" key="1">
    <source>
        <dbReference type="ARBA" id="ARBA00001164"/>
    </source>
</evidence>
<dbReference type="EC" id="5.3.1.24" evidence="3 9"/>
<keyword evidence="7 9" id="KW-0057">Aromatic amino acid biosynthesis</keyword>
<evidence type="ECO:0000256" key="4">
    <source>
        <dbReference type="ARBA" id="ARBA00022272"/>
    </source>
</evidence>
<evidence type="ECO:0000256" key="3">
    <source>
        <dbReference type="ARBA" id="ARBA00012572"/>
    </source>
</evidence>
<dbReference type="RefSeq" id="WP_072674259.1">
    <property type="nucleotide sequence ID" value="NZ_FRDF01000009.1"/>
</dbReference>